<dbReference type="EMBL" id="PQXF01000006">
    <property type="protein sequence ID" value="PXF61270.1"/>
    <property type="molecule type" value="Genomic_DNA"/>
</dbReference>
<organism evidence="1 2">
    <name type="scientific">Candidatus Methanogaster sp</name>
    <dbReference type="NCBI Taxonomy" id="3386292"/>
    <lineage>
        <taxon>Archaea</taxon>
        <taxon>Methanobacteriati</taxon>
        <taxon>Methanobacteriota</taxon>
        <taxon>Stenosarchaea group</taxon>
        <taxon>Methanomicrobia</taxon>
        <taxon>Methanosarcinales</taxon>
        <taxon>ANME-2 cluster</taxon>
        <taxon>Candidatus Methanogasteraceae</taxon>
        <taxon>Candidatus Methanogaster</taxon>
    </lineage>
</organism>
<dbReference type="Proteomes" id="UP000248329">
    <property type="component" value="Unassembled WGS sequence"/>
</dbReference>
<accession>A0AC61L463</accession>
<proteinExistence type="predicted"/>
<evidence type="ECO:0000313" key="1">
    <source>
        <dbReference type="EMBL" id="PXF61270.1"/>
    </source>
</evidence>
<sequence>MNTVQRIAKNTGVLLASQVVSYALGFFFIMYTARYLGAAGFGVLSFALAFTGIFGVFADLGLRQLTVREVARDKSLAGKYLGNIAAMKVILAVVTYGLIALFINLLGYPEQTIKVVYLVALSVVFSAFSGVFYSIFQAYEKMEYQSVGQILSSALMLAGALFAIDRGFSVVGFASIYFLVSAVVLGYAFAVCAWKFVLPRMAVDLGFWKPTIKKALPFGLTGTFITIYLWIDSVMLSLMRGDEVVGWYNAAYRIVLVLLFIPIAFNSAVFPLMSRFYVSSKDSLKFMFEKYFKYMLMIGLPISVGITLLADRIILLIFGAEYVPSVIVLQILIWVIVLIFARTAFERVLEAANRQIIVTEVFGGCALLNVILNVILIPKYSYIGAAIATLITDFAVFVLIFIWSLKIGYSISNKQLVEVVSKVIAASILMGIFIEYFRDQNLFILVFTAAIIYFGLISLIKGIDKNDIRLIKILFPEKEVSKSDL</sequence>
<comment type="caution">
    <text evidence="1">The sequence shown here is derived from an EMBL/GenBank/DDBJ whole genome shotgun (WGS) entry which is preliminary data.</text>
</comment>
<protein>
    <submittedName>
        <fullName evidence="1">Flippase</fullName>
    </submittedName>
</protein>
<name>A0AC61L463_9EURY</name>
<gene>
    <name evidence="1" type="ORF">C4B59_04780</name>
</gene>
<evidence type="ECO:0000313" key="2">
    <source>
        <dbReference type="Proteomes" id="UP000248329"/>
    </source>
</evidence>
<reference evidence="1" key="1">
    <citation type="submission" date="2018-01" db="EMBL/GenBank/DDBJ databases">
        <authorList>
            <person name="Krukenberg V."/>
        </authorList>
    </citation>
    <scope>NUCLEOTIDE SEQUENCE</scope>
    <source>
        <strain evidence="1">E20ANME2</strain>
    </source>
</reference>